<name>A0A0X3BII6_9EURY</name>
<comment type="function">
    <text evidence="9">Catalyzes the isomerization between 2-isopropylmalate and 3-isopropylmalate, via the formation of 2-isopropylmaleate.</text>
</comment>
<dbReference type="InterPro" id="IPR001030">
    <property type="entry name" value="Acoase/IPM_deHydtase_lsu_aba"/>
</dbReference>
<evidence type="ECO:0000256" key="2">
    <source>
        <dbReference type="ARBA" id="ARBA00022485"/>
    </source>
</evidence>
<dbReference type="GO" id="GO:0009098">
    <property type="term" value="P:L-leucine biosynthetic process"/>
    <property type="evidence" value="ECO:0007669"/>
    <property type="project" value="UniProtKB-UniRule"/>
</dbReference>
<evidence type="ECO:0000256" key="9">
    <source>
        <dbReference type="HAMAP-Rule" id="MF_01027"/>
    </source>
</evidence>
<reference evidence="11 12" key="1">
    <citation type="submission" date="2016-01" db="EMBL/GenBank/DDBJ databases">
        <authorList>
            <person name="Manzoor S."/>
        </authorList>
    </citation>
    <scope>NUCLEOTIDE SEQUENCE [LARGE SCALE GENOMIC DNA]</scope>
    <source>
        <strain evidence="11">Methanoculleus sp MAB1</strain>
    </source>
</reference>
<protein>
    <recommendedName>
        <fullName evidence="9">3-isopropylmalate dehydratase large subunit</fullName>
        <ecNumber evidence="9">4.2.1.33</ecNumber>
    </recommendedName>
    <alternativeName>
        <fullName evidence="9">Alpha-IPM isomerase</fullName>
        <shortName evidence="9">IPMI</shortName>
    </alternativeName>
    <alternativeName>
        <fullName evidence="9">Isopropylmalate isomerase</fullName>
    </alternativeName>
</protein>
<keyword evidence="1 9" id="KW-0432">Leucine biosynthesis</keyword>
<evidence type="ECO:0000256" key="3">
    <source>
        <dbReference type="ARBA" id="ARBA00022605"/>
    </source>
</evidence>
<evidence type="ECO:0000256" key="8">
    <source>
        <dbReference type="ARBA" id="ARBA00023304"/>
    </source>
</evidence>
<dbReference type="Proteomes" id="UP000069850">
    <property type="component" value="Chromosome 1"/>
</dbReference>
<comment type="pathway">
    <text evidence="9">Amino-acid biosynthesis; L-leucine biosynthesis; L-leucine from 3-methyl-2-oxobutanoate: step 2/4.</text>
</comment>
<keyword evidence="8 9" id="KW-0100">Branched-chain amino acid biosynthesis</keyword>
<feature type="binding site" evidence="9">
    <location>
        <position position="358"/>
    </location>
    <ligand>
        <name>[4Fe-4S] cluster</name>
        <dbReference type="ChEBI" id="CHEBI:49883"/>
    </ligand>
</feature>
<dbReference type="GO" id="GO:0051539">
    <property type="term" value="F:4 iron, 4 sulfur cluster binding"/>
    <property type="evidence" value="ECO:0007669"/>
    <property type="project" value="UniProtKB-KW"/>
</dbReference>
<dbReference type="EC" id="4.2.1.33" evidence="9"/>
<feature type="binding site" evidence="9">
    <location>
        <position position="297"/>
    </location>
    <ligand>
        <name>[4Fe-4S] cluster</name>
        <dbReference type="ChEBI" id="CHEBI:49883"/>
    </ligand>
</feature>
<comment type="cofactor">
    <cofactor evidence="9">
        <name>[4Fe-4S] cluster</name>
        <dbReference type="ChEBI" id="CHEBI:49883"/>
    </cofactor>
    <text evidence="9">Binds 1 [4Fe-4S] cluster per subunit.</text>
</comment>
<evidence type="ECO:0000256" key="4">
    <source>
        <dbReference type="ARBA" id="ARBA00022723"/>
    </source>
</evidence>
<keyword evidence="5 9" id="KW-0408">Iron</keyword>
<dbReference type="UniPathway" id="UPA00048">
    <property type="reaction ID" value="UER00071"/>
</dbReference>
<keyword evidence="2 9" id="KW-0004">4Fe-4S</keyword>
<dbReference type="CDD" id="cd01583">
    <property type="entry name" value="IPMI"/>
    <property type="match status" value="1"/>
</dbReference>
<dbReference type="AlphaFoldDB" id="A0A0X3BII6"/>
<feature type="binding site" evidence="9">
    <location>
        <position position="361"/>
    </location>
    <ligand>
        <name>[4Fe-4S] cluster</name>
        <dbReference type="ChEBI" id="CHEBI:49883"/>
    </ligand>
</feature>
<dbReference type="EMBL" id="LT158599">
    <property type="protein sequence ID" value="CVK31610.1"/>
    <property type="molecule type" value="Genomic_DNA"/>
</dbReference>
<dbReference type="InterPro" id="IPR036008">
    <property type="entry name" value="Aconitase_4Fe-4S_dom"/>
</dbReference>
<dbReference type="InterPro" id="IPR011826">
    <property type="entry name" value="HAcnase/IPMdehydase_lsu_prok"/>
</dbReference>
<dbReference type="PRINTS" id="PR00415">
    <property type="entry name" value="ACONITASE"/>
</dbReference>
<evidence type="ECO:0000313" key="12">
    <source>
        <dbReference type="Proteomes" id="UP000069850"/>
    </source>
</evidence>
<dbReference type="Pfam" id="PF00330">
    <property type="entry name" value="Aconitase"/>
    <property type="match status" value="1"/>
</dbReference>
<proteinExistence type="inferred from homology"/>
<dbReference type="PROSITE" id="PS00450">
    <property type="entry name" value="ACONITASE_1"/>
    <property type="match status" value="1"/>
</dbReference>
<evidence type="ECO:0000256" key="5">
    <source>
        <dbReference type="ARBA" id="ARBA00023004"/>
    </source>
</evidence>
<evidence type="ECO:0000256" key="7">
    <source>
        <dbReference type="ARBA" id="ARBA00023239"/>
    </source>
</evidence>
<dbReference type="InterPro" id="IPR033941">
    <property type="entry name" value="IPMI_cat"/>
</dbReference>
<dbReference type="GO" id="GO:0003861">
    <property type="term" value="F:3-isopropylmalate dehydratase activity"/>
    <property type="evidence" value="ECO:0007669"/>
    <property type="project" value="UniProtKB-UniRule"/>
</dbReference>
<accession>A0A0X3BII6</accession>
<dbReference type="GeneID" id="27136478"/>
<sequence length="417" mass="44054">MAATIAEKIFSQTCGRAVRAGDVVMAPVDAAMIHDITGPLAVRVFREMGGEQVFDPERIIMLFDHQVPADSIPAAENHVFMRRFAEEQGIHNYDLNEGVCHQVVMEKGRAAPGEIIVGTDSHTCTYGAAGAFATGIGSTDMGFVLKFGALYFRVPESIRIEVDGTFGRRVGAKDLILSLAGDIGADGATYKALEFSGGAMRAMNMAGRMTCANMAIEMGAKAGIVPPDATTWDYVAARREVEPFDLAGDPGAKYAETRRYDVTDLAPQVAVPHNVDNVVDVGRVAGTKVDQVFIGSCTNGRYEDLAEAAEVLGTADAFADGVRVIVIPASRTEYLKALRAGLIERFVEAGALVEAPCCGPCMGGAFGLLAPGEVSLSTSNRNFRGRQGSAQASVYLASPATAAASALYGEITDPREV</sequence>
<dbReference type="NCBIfam" id="NF001614">
    <property type="entry name" value="PRK00402.1"/>
    <property type="match status" value="1"/>
</dbReference>
<dbReference type="PROSITE" id="PS01244">
    <property type="entry name" value="ACONITASE_2"/>
    <property type="match status" value="1"/>
</dbReference>
<keyword evidence="7 9" id="KW-0456">Lyase</keyword>
<dbReference type="KEGG" id="mema:MMAB1_0393"/>
<dbReference type="InterPro" id="IPR006251">
    <property type="entry name" value="Homoacnase/IPMdehydase_lsu"/>
</dbReference>
<evidence type="ECO:0000313" key="11">
    <source>
        <dbReference type="EMBL" id="CVK31610.1"/>
    </source>
</evidence>
<evidence type="ECO:0000256" key="1">
    <source>
        <dbReference type="ARBA" id="ARBA00022430"/>
    </source>
</evidence>
<dbReference type="OrthoDB" id="255at2157"/>
<dbReference type="RefSeq" id="WP_062261472.1">
    <property type="nucleotide sequence ID" value="NZ_DAIMMY010000006.1"/>
</dbReference>
<keyword evidence="6 9" id="KW-0411">Iron-sulfur</keyword>
<dbReference type="InterPro" id="IPR015931">
    <property type="entry name" value="Acnase/IPM_dHydase_lsu_aba_1/3"/>
</dbReference>
<dbReference type="SUPFAM" id="SSF53732">
    <property type="entry name" value="Aconitase iron-sulfur domain"/>
    <property type="match status" value="1"/>
</dbReference>
<comment type="catalytic activity">
    <reaction evidence="9">
        <text>(2R,3S)-3-isopropylmalate = (2S)-2-isopropylmalate</text>
        <dbReference type="Rhea" id="RHEA:32287"/>
        <dbReference type="ChEBI" id="CHEBI:1178"/>
        <dbReference type="ChEBI" id="CHEBI:35121"/>
        <dbReference type="EC" id="4.2.1.33"/>
    </reaction>
</comment>
<dbReference type="HAMAP" id="MF_01027">
    <property type="entry name" value="LeuC_type2"/>
    <property type="match status" value="1"/>
</dbReference>
<dbReference type="InterPro" id="IPR050067">
    <property type="entry name" value="IPM_dehydratase_rel_enz"/>
</dbReference>
<evidence type="ECO:0000256" key="6">
    <source>
        <dbReference type="ARBA" id="ARBA00023014"/>
    </source>
</evidence>
<dbReference type="PANTHER" id="PTHR43822:SF22">
    <property type="entry name" value="ISOPROPYLMALATE_CITRAMALATE ISOMERASE LARGE SUBUNIT"/>
    <property type="match status" value="1"/>
</dbReference>
<keyword evidence="3 9" id="KW-0028">Amino-acid biosynthesis</keyword>
<keyword evidence="4 9" id="KW-0479">Metal-binding</keyword>
<dbReference type="NCBIfam" id="TIGR02086">
    <property type="entry name" value="IPMI_arch"/>
    <property type="match status" value="1"/>
</dbReference>
<dbReference type="GO" id="GO:0046872">
    <property type="term" value="F:metal ion binding"/>
    <property type="evidence" value="ECO:0007669"/>
    <property type="project" value="UniProtKB-KW"/>
</dbReference>
<evidence type="ECO:0000259" key="10">
    <source>
        <dbReference type="Pfam" id="PF00330"/>
    </source>
</evidence>
<feature type="domain" description="Aconitase/3-isopropylmalate dehydratase large subunit alpha/beta/alpha" evidence="10">
    <location>
        <begin position="8"/>
        <end position="409"/>
    </location>
</feature>
<organism evidence="11 12">
    <name type="scientific">Methanoculleus bourgensis</name>
    <dbReference type="NCBI Taxonomy" id="83986"/>
    <lineage>
        <taxon>Archaea</taxon>
        <taxon>Methanobacteriati</taxon>
        <taxon>Methanobacteriota</taxon>
        <taxon>Stenosarchaea group</taxon>
        <taxon>Methanomicrobia</taxon>
        <taxon>Methanomicrobiales</taxon>
        <taxon>Methanomicrobiaceae</taxon>
        <taxon>Methanoculleus</taxon>
    </lineage>
</organism>
<dbReference type="PANTHER" id="PTHR43822">
    <property type="entry name" value="HOMOACONITASE, MITOCHONDRIAL-RELATED"/>
    <property type="match status" value="1"/>
</dbReference>
<gene>
    <name evidence="9 11" type="primary">leuC</name>
    <name evidence="11" type="ORF">MMAB1_0393</name>
</gene>
<dbReference type="InterPro" id="IPR018136">
    <property type="entry name" value="Aconitase_4Fe-4S_BS"/>
</dbReference>
<dbReference type="Gene3D" id="3.30.499.10">
    <property type="entry name" value="Aconitase, domain 3"/>
    <property type="match status" value="2"/>
</dbReference>
<comment type="subunit">
    <text evidence="9">Heterodimer of LeuC and LeuD.</text>
</comment>
<comment type="similarity">
    <text evidence="9">Belongs to the aconitase/IPM isomerase family. LeuC type 2 subfamily.</text>
</comment>
<dbReference type="NCBIfam" id="TIGR01343">
    <property type="entry name" value="hacA_fam"/>
    <property type="match status" value="1"/>
</dbReference>